<evidence type="ECO:0000313" key="2">
    <source>
        <dbReference type="EMBL" id="UUI74627.1"/>
    </source>
</evidence>
<keyword evidence="1" id="KW-0472">Membrane</keyword>
<dbReference type="EMBL" id="CP101988">
    <property type="protein sequence ID" value="UUI74627.1"/>
    <property type="molecule type" value="Genomic_DNA"/>
</dbReference>
<gene>
    <name evidence="2" type="ORF">NP064_12600</name>
</gene>
<evidence type="ECO:0000256" key="1">
    <source>
        <dbReference type="SAM" id="Phobius"/>
    </source>
</evidence>
<dbReference type="Proteomes" id="UP001316189">
    <property type="component" value="Chromosome"/>
</dbReference>
<feature type="transmembrane region" description="Helical" evidence="1">
    <location>
        <begin position="95"/>
        <end position="114"/>
    </location>
</feature>
<organism evidence="2 3">
    <name type="scientific">Cellulomonas chengniuliangii</name>
    <dbReference type="NCBI Taxonomy" id="2968084"/>
    <lineage>
        <taxon>Bacteria</taxon>
        <taxon>Bacillati</taxon>
        <taxon>Actinomycetota</taxon>
        <taxon>Actinomycetes</taxon>
        <taxon>Micrococcales</taxon>
        <taxon>Cellulomonadaceae</taxon>
        <taxon>Cellulomonas</taxon>
    </lineage>
</organism>
<accession>A0ABY5KVT0</accession>
<protein>
    <submittedName>
        <fullName evidence="2">Uncharacterized protein</fullName>
    </submittedName>
</protein>
<feature type="transmembrane region" description="Helical" evidence="1">
    <location>
        <begin position="12"/>
        <end position="31"/>
    </location>
</feature>
<dbReference type="RefSeq" id="WP_227570658.1">
    <property type="nucleotide sequence ID" value="NZ_CP101988.1"/>
</dbReference>
<sequence length="142" mass="15626">MPAGIHTADLLAWMISCVAFIGFAILIRVLFRAEVHRRYVSRVAVVFRQLTGMSLPTFARSIIPLTTYLTGVFGVFTLAVPMTFFSTGPGGDWEFVGLAAATFFVAFGAFLLLVNIRTGRPRLLVLPPCRDLTDADVVKWLS</sequence>
<proteinExistence type="predicted"/>
<keyword evidence="1" id="KW-1133">Transmembrane helix</keyword>
<evidence type="ECO:0000313" key="3">
    <source>
        <dbReference type="Proteomes" id="UP001316189"/>
    </source>
</evidence>
<feature type="transmembrane region" description="Helical" evidence="1">
    <location>
        <begin position="62"/>
        <end position="83"/>
    </location>
</feature>
<reference evidence="2 3" key="1">
    <citation type="submission" date="2022-07" db="EMBL/GenBank/DDBJ databases">
        <title>Novel species in genus cellulomonas.</title>
        <authorList>
            <person name="Ye L."/>
        </authorList>
    </citation>
    <scope>NUCLEOTIDE SEQUENCE [LARGE SCALE GENOMIC DNA]</scope>
    <source>
        <strain evidence="3">zg-Y338</strain>
    </source>
</reference>
<name>A0ABY5KVT0_9CELL</name>
<keyword evidence="3" id="KW-1185">Reference proteome</keyword>
<keyword evidence="1" id="KW-0812">Transmembrane</keyword>